<reference evidence="2" key="1">
    <citation type="submission" date="2020-05" db="EMBL/GenBank/DDBJ databases">
        <title>WGS assembly of Panicum virgatum.</title>
        <authorList>
            <person name="Lovell J.T."/>
            <person name="Jenkins J."/>
            <person name="Shu S."/>
            <person name="Juenger T.E."/>
            <person name="Schmutz J."/>
        </authorList>
    </citation>
    <scope>NUCLEOTIDE SEQUENCE</scope>
    <source>
        <strain evidence="2">AP13</strain>
    </source>
</reference>
<gene>
    <name evidence="2" type="ORF">PVAP13_5KG778700</name>
</gene>
<keyword evidence="3" id="KW-1185">Reference proteome</keyword>
<organism evidence="2 3">
    <name type="scientific">Panicum virgatum</name>
    <name type="common">Blackwell switchgrass</name>
    <dbReference type="NCBI Taxonomy" id="38727"/>
    <lineage>
        <taxon>Eukaryota</taxon>
        <taxon>Viridiplantae</taxon>
        <taxon>Streptophyta</taxon>
        <taxon>Embryophyta</taxon>
        <taxon>Tracheophyta</taxon>
        <taxon>Spermatophyta</taxon>
        <taxon>Magnoliopsida</taxon>
        <taxon>Liliopsida</taxon>
        <taxon>Poales</taxon>
        <taxon>Poaceae</taxon>
        <taxon>PACMAD clade</taxon>
        <taxon>Panicoideae</taxon>
        <taxon>Panicodae</taxon>
        <taxon>Paniceae</taxon>
        <taxon>Panicinae</taxon>
        <taxon>Panicum</taxon>
        <taxon>Panicum sect. Hiantes</taxon>
    </lineage>
</organism>
<protein>
    <submittedName>
        <fullName evidence="2">Uncharacterized protein</fullName>
    </submittedName>
</protein>
<evidence type="ECO:0000313" key="2">
    <source>
        <dbReference type="EMBL" id="KAG2603553.1"/>
    </source>
</evidence>
<sequence length="186" mass="20042">MVAYPRRVRRRADLPRVRLSPIISPPNSGFLILSVHKFGLGEDSWFLSPILLASPLDSGRMEGGSGFDGATMKRRRSSAVRRPRPEGGPATDQRDNSVSSPPSSSRSGSRRLLVTSDENAAGVYGGQRRREFHLNAPSPESATKGSIRLRFEAASGGARKAEGSSHVAQPEGNCVVRPRPVASRGR</sequence>
<accession>A0A8T0T2T8</accession>
<dbReference type="AlphaFoldDB" id="A0A8T0T2T8"/>
<dbReference type="Proteomes" id="UP000823388">
    <property type="component" value="Chromosome 5K"/>
</dbReference>
<dbReference type="EMBL" id="CM029045">
    <property type="protein sequence ID" value="KAG2603553.1"/>
    <property type="molecule type" value="Genomic_DNA"/>
</dbReference>
<proteinExistence type="predicted"/>
<feature type="compositionally biased region" description="Low complexity" evidence="1">
    <location>
        <begin position="97"/>
        <end position="116"/>
    </location>
</feature>
<name>A0A8T0T2T8_PANVG</name>
<feature type="compositionally biased region" description="Basic residues" evidence="1">
    <location>
        <begin position="72"/>
        <end position="82"/>
    </location>
</feature>
<comment type="caution">
    <text evidence="2">The sequence shown here is derived from an EMBL/GenBank/DDBJ whole genome shotgun (WGS) entry which is preliminary data.</text>
</comment>
<evidence type="ECO:0000256" key="1">
    <source>
        <dbReference type="SAM" id="MobiDB-lite"/>
    </source>
</evidence>
<evidence type="ECO:0000313" key="3">
    <source>
        <dbReference type="Proteomes" id="UP000823388"/>
    </source>
</evidence>
<feature type="region of interest" description="Disordered" evidence="1">
    <location>
        <begin position="58"/>
        <end position="186"/>
    </location>
</feature>